<feature type="compositionally biased region" description="Polar residues" evidence="1">
    <location>
        <begin position="129"/>
        <end position="143"/>
    </location>
</feature>
<evidence type="ECO:0000313" key="3">
    <source>
        <dbReference type="Proteomes" id="UP000023430"/>
    </source>
</evidence>
<name>X7F8U6_9RHOB</name>
<gene>
    <name evidence="2" type="ORF">RISW2_02165</name>
</gene>
<dbReference type="RefSeq" id="WP_043769339.1">
    <property type="nucleotide sequence ID" value="NZ_JAME01000011.1"/>
</dbReference>
<evidence type="ECO:0000313" key="2">
    <source>
        <dbReference type="EMBL" id="ETX29235.1"/>
    </source>
</evidence>
<proteinExistence type="predicted"/>
<dbReference type="OrthoDB" id="7658888at2"/>
<dbReference type="STRING" id="1449351.RISW2_02165"/>
<evidence type="ECO:0000256" key="1">
    <source>
        <dbReference type="SAM" id="MobiDB-lite"/>
    </source>
</evidence>
<protein>
    <recommendedName>
        <fullName evidence="4">DUF4177 domain-containing protein</fullName>
    </recommendedName>
</protein>
<keyword evidence="3" id="KW-1185">Reference proteome</keyword>
<feature type="region of interest" description="Disordered" evidence="1">
    <location>
        <begin position="74"/>
        <end position="159"/>
    </location>
</feature>
<dbReference type="AlphaFoldDB" id="X7F8U6"/>
<sequence length="159" mass="17527">MPDYEYRIVPAPYRGEKAKGLKTPEARFARAVERVMNEMAAEGWEYQRSDTLPAEERSGLASTVTTWRTLLVFRRPRSGSPEGLQPRLLEKPEEGTPPEAPAPATAAAPEADKAGEVRIVPGPPPQKPSVLTDNGVENTQQVRDLSAILRARADRTPDR</sequence>
<accession>X7F8U6</accession>
<dbReference type="EMBL" id="JAME01000011">
    <property type="protein sequence ID" value="ETX29235.1"/>
    <property type="molecule type" value="Genomic_DNA"/>
</dbReference>
<comment type="caution">
    <text evidence="2">The sequence shown here is derived from an EMBL/GenBank/DDBJ whole genome shotgun (WGS) entry which is preliminary data.</text>
</comment>
<reference evidence="2 3" key="1">
    <citation type="submission" date="2014-01" db="EMBL/GenBank/DDBJ databases">
        <title>Roseivivax isoporae LMG 25204 Genome Sequencing.</title>
        <authorList>
            <person name="Lai Q."/>
            <person name="Li G."/>
            <person name="Shao Z."/>
        </authorList>
    </citation>
    <scope>NUCLEOTIDE SEQUENCE [LARGE SCALE GENOMIC DNA]</scope>
    <source>
        <strain evidence="2 3">LMG 25204</strain>
    </source>
</reference>
<dbReference type="eggNOG" id="ENOG5032S3Y">
    <property type="taxonomic scope" value="Bacteria"/>
</dbReference>
<dbReference type="Proteomes" id="UP000023430">
    <property type="component" value="Unassembled WGS sequence"/>
</dbReference>
<evidence type="ECO:0008006" key="4">
    <source>
        <dbReference type="Google" id="ProtNLM"/>
    </source>
</evidence>
<organism evidence="2 3">
    <name type="scientific">Roseivivax isoporae LMG 25204</name>
    <dbReference type="NCBI Taxonomy" id="1449351"/>
    <lineage>
        <taxon>Bacteria</taxon>
        <taxon>Pseudomonadati</taxon>
        <taxon>Pseudomonadota</taxon>
        <taxon>Alphaproteobacteria</taxon>
        <taxon>Rhodobacterales</taxon>
        <taxon>Roseobacteraceae</taxon>
        <taxon>Roseivivax</taxon>
    </lineage>
</organism>
<dbReference type="PATRIC" id="fig|1449351.3.peg.1836"/>